<reference evidence="2 3" key="1">
    <citation type="journal article" date="2018" name="BMC Genomics">
        <title>Genomic comparison of Trypanosoma conorhini and Trypanosoma rangeli to Trypanosoma cruzi strains of high and low virulence.</title>
        <authorList>
            <person name="Bradwell K.R."/>
            <person name="Koparde V.N."/>
            <person name="Matveyev A.V."/>
            <person name="Serrano M.G."/>
            <person name="Alves J.M."/>
            <person name="Parikh H."/>
            <person name="Huang B."/>
            <person name="Lee V."/>
            <person name="Espinosa-Alvarez O."/>
            <person name="Ortiz P.A."/>
            <person name="Costa-Martins A.G."/>
            <person name="Teixeira M.M."/>
            <person name="Buck G.A."/>
        </authorList>
    </citation>
    <scope>NUCLEOTIDE SEQUENCE [LARGE SCALE GENOMIC DNA]</scope>
    <source>
        <strain evidence="2 3">025E</strain>
    </source>
</reference>
<evidence type="ECO:0000313" key="3">
    <source>
        <dbReference type="Proteomes" id="UP000284403"/>
    </source>
</evidence>
<dbReference type="RefSeq" id="XP_029226794.1">
    <property type="nucleotide sequence ID" value="XM_029373091.1"/>
</dbReference>
<feature type="compositionally biased region" description="Low complexity" evidence="1">
    <location>
        <begin position="337"/>
        <end position="370"/>
    </location>
</feature>
<comment type="caution">
    <text evidence="2">The sequence shown here is derived from an EMBL/GenBank/DDBJ whole genome shotgun (WGS) entry which is preliminary data.</text>
</comment>
<keyword evidence="3" id="KW-1185">Reference proteome</keyword>
<dbReference type="EMBL" id="MKKU01000407">
    <property type="protein sequence ID" value="RNF13405.1"/>
    <property type="molecule type" value="Genomic_DNA"/>
</dbReference>
<dbReference type="Proteomes" id="UP000284403">
    <property type="component" value="Unassembled WGS sequence"/>
</dbReference>
<evidence type="ECO:0000256" key="1">
    <source>
        <dbReference type="SAM" id="MobiDB-lite"/>
    </source>
</evidence>
<dbReference type="OrthoDB" id="267863at2759"/>
<feature type="region of interest" description="Disordered" evidence="1">
    <location>
        <begin position="138"/>
        <end position="201"/>
    </location>
</feature>
<name>A0A3R7NXF4_9TRYP</name>
<organism evidence="2 3">
    <name type="scientific">Trypanosoma conorhini</name>
    <dbReference type="NCBI Taxonomy" id="83891"/>
    <lineage>
        <taxon>Eukaryota</taxon>
        <taxon>Discoba</taxon>
        <taxon>Euglenozoa</taxon>
        <taxon>Kinetoplastea</taxon>
        <taxon>Metakinetoplastina</taxon>
        <taxon>Trypanosomatida</taxon>
        <taxon>Trypanosomatidae</taxon>
        <taxon>Trypanosoma</taxon>
    </lineage>
</organism>
<dbReference type="GeneID" id="40319814"/>
<accession>A0A3R7NXF4</accession>
<feature type="region of interest" description="Disordered" evidence="1">
    <location>
        <begin position="234"/>
        <end position="263"/>
    </location>
</feature>
<feature type="region of interest" description="Disordered" evidence="1">
    <location>
        <begin position="329"/>
        <end position="377"/>
    </location>
</feature>
<feature type="compositionally biased region" description="Low complexity" evidence="1">
    <location>
        <begin position="240"/>
        <end position="249"/>
    </location>
</feature>
<feature type="region of interest" description="Disordered" evidence="1">
    <location>
        <begin position="85"/>
        <end position="107"/>
    </location>
</feature>
<proteinExistence type="predicted"/>
<feature type="compositionally biased region" description="Low complexity" evidence="1">
    <location>
        <begin position="86"/>
        <end position="98"/>
    </location>
</feature>
<gene>
    <name evidence="2" type="ORF">Tco025E_06203</name>
</gene>
<protein>
    <submittedName>
        <fullName evidence="2">Uncharacterized protein</fullName>
    </submittedName>
</protein>
<dbReference type="AlphaFoldDB" id="A0A3R7NXF4"/>
<feature type="region of interest" description="Disordered" evidence="1">
    <location>
        <begin position="445"/>
        <end position="469"/>
    </location>
</feature>
<evidence type="ECO:0000313" key="2">
    <source>
        <dbReference type="EMBL" id="RNF13405.1"/>
    </source>
</evidence>
<sequence length="537" mass="55497">MPLEPAEEPLGRFRVVLSRSCLSDPGAVSSCSGGRSVSGAVPCAAASSAAGAGALSSLASGVTRLDNSSQPRRFGGAIVRVSELQSAGGAASSTAPAGREGSARGRPPAKMLWRAMGLAGIGGDEACPPCGDTAGVGSPAAKGVAGRVGQRRMPSSRGGHTNRSSSSSSKKPVASLRRKTERSRGRGSSLQLQPNGAPYEHRWSTVNGRRQLHYGGHTYKGRAAHQLWGKIKAALPPTGSNSSQVSSRVRSTERQKPNGKKRARTGEILAADAISGVQAATSRVVFQRTRQMCAPAPTCVSTTRTGLLLDDDEEPQPKGDAGADVLLLSGRGDGTVSSSETLTTSSLTSSATDEDSLTSSMSSFSSESSSDTAVGRRHDGIVTMAGVRRQGAGSAKTRKPPVLVEHEGWVYPAELLPVLCGQRCADASLAQQAVENAGTFEADAAGREDPENRAGMAQEGHKAESNPKARGLTVLGWGDVGDASLAVHRHREDATATLNSADSLRYEEMDALDSFLDADAADLFVAGDEIGGVRFAP</sequence>